<dbReference type="GO" id="GO:0003677">
    <property type="term" value="F:DNA binding"/>
    <property type="evidence" value="ECO:0007669"/>
    <property type="project" value="InterPro"/>
</dbReference>
<dbReference type="Gene3D" id="3.40.50.1390">
    <property type="entry name" value="Resolvase, N-terminal catalytic domain"/>
    <property type="match status" value="1"/>
</dbReference>
<dbReference type="Proteomes" id="UP000295511">
    <property type="component" value="Unassembled WGS sequence"/>
</dbReference>
<dbReference type="SMART" id="SM00857">
    <property type="entry name" value="Resolvase"/>
    <property type="match status" value="1"/>
</dbReference>
<dbReference type="Pfam" id="PF00239">
    <property type="entry name" value="Resolvase"/>
    <property type="match status" value="1"/>
</dbReference>
<dbReference type="InterPro" id="IPR050639">
    <property type="entry name" value="SSR_resolvase"/>
</dbReference>
<dbReference type="SUPFAM" id="SSF53041">
    <property type="entry name" value="Resolvase-like"/>
    <property type="match status" value="1"/>
</dbReference>
<dbReference type="OrthoDB" id="4500247at2"/>
<feature type="domain" description="Resolvase/invertase-type recombinase catalytic" evidence="1">
    <location>
        <begin position="4"/>
        <end position="108"/>
    </location>
</feature>
<dbReference type="InterPro" id="IPR036162">
    <property type="entry name" value="Resolvase-like_N_sf"/>
</dbReference>
<proteinExistence type="predicted"/>
<dbReference type="EMBL" id="SMRU01000009">
    <property type="protein sequence ID" value="TDF96832.1"/>
    <property type="molecule type" value="Genomic_DNA"/>
</dbReference>
<dbReference type="AlphaFoldDB" id="A0A4R5KNJ8"/>
<keyword evidence="3" id="KW-1185">Reference proteome</keyword>
<sequence length="108" mass="12529">MGNSTVIYCRISKDKKEGGGLGVKRQEEDCRRLAETNGWDVARVYVDNDISAYSGKARPEYLEMLAAMREGRIVRILAWHTDRLNNRSRYTLRSSHRPYARRLGQVRI</sequence>
<protein>
    <submittedName>
        <fullName evidence="2">Recombinase family protein</fullName>
    </submittedName>
</protein>
<dbReference type="GO" id="GO:0000150">
    <property type="term" value="F:DNA strand exchange activity"/>
    <property type="evidence" value="ECO:0007669"/>
    <property type="project" value="InterPro"/>
</dbReference>
<evidence type="ECO:0000313" key="2">
    <source>
        <dbReference type="EMBL" id="TDF96832.1"/>
    </source>
</evidence>
<evidence type="ECO:0000259" key="1">
    <source>
        <dbReference type="PROSITE" id="PS51736"/>
    </source>
</evidence>
<dbReference type="CDD" id="cd00338">
    <property type="entry name" value="Ser_Recombinase"/>
    <property type="match status" value="1"/>
</dbReference>
<comment type="caution">
    <text evidence="2">The sequence shown here is derived from an EMBL/GenBank/DDBJ whole genome shotgun (WGS) entry which is preliminary data.</text>
</comment>
<dbReference type="PANTHER" id="PTHR30461">
    <property type="entry name" value="DNA-INVERTASE FROM LAMBDOID PROPHAGE"/>
    <property type="match status" value="1"/>
</dbReference>
<organism evidence="2 3">
    <name type="scientific">Arthrobacter terricola</name>
    <dbReference type="NCBI Taxonomy" id="2547396"/>
    <lineage>
        <taxon>Bacteria</taxon>
        <taxon>Bacillati</taxon>
        <taxon>Actinomycetota</taxon>
        <taxon>Actinomycetes</taxon>
        <taxon>Micrococcales</taxon>
        <taxon>Micrococcaceae</taxon>
        <taxon>Arthrobacter</taxon>
    </lineage>
</organism>
<dbReference type="PANTHER" id="PTHR30461:SF23">
    <property type="entry name" value="DNA RECOMBINASE-RELATED"/>
    <property type="match status" value="1"/>
</dbReference>
<name>A0A4R5KNJ8_9MICC</name>
<dbReference type="PROSITE" id="PS51736">
    <property type="entry name" value="RECOMBINASES_3"/>
    <property type="match status" value="1"/>
</dbReference>
<evidence type="ECO:0000313" key="3">
    <source>
        <dbReference type="Proteomes" id="UP000295511"/>
    </source>
</evidence>
<dbReference type="InterPro" id="IPR006119">
    <property type="entry name" value="Resolv_N"/>
</dbReference>
<gene>
    <name evidence="2" type="ORF">E1809_08900</name>
</gene>
<accession>A0A4R5KNJ8</accession>
<reference evidence="2 3" key="1">
    <citation type="submission" date="2019-03" db="EMBL/GenBank/DDBJ databases">
        <title>Whole genome sequence of Arthrobacter sp JH1-1.</title>
        <authorList>
            <person name="Trinh H.N."/>
        </authorList>
    </citation>
    <scope>NUCLEOTIDE SEQUENCE [LARGE SCALE GENOMIC DNA]</scope>
    <source>
        <strain evidence="2 3">JH1-1</strain>
    </source>
</reference>
<dbReference type="RefSeq" id="WP_133203881.1">
    <property type="nucleotide sequence ID" value="NZ_SMRU01000009.1"/>
</dbReference>